<comment type="caution">
    <text evidence="9">The sequence shown here is derived from an EMBL/GenBank/DDBJ whole genome shotgun (WGS) entry which is preliminary data.</text>
</comment>
<evidence type="ECO:0000256" key="4">
    <source>
        <dbReference type="ARBA" id="ARBA00023125"/>
    </source>
</evidence>
<dbReference type="GO" id="GO:0006352">
    <property type="term" value="P:DNA-templated transcription initiation"/>
    <property type="evidence" value="ECO:0007669"/>
    <property type="project" value="InterPro"/>
</dbReference>
<dbReference type="SUPFAM" id="SSF88659">
    <property type="entry name" value="Sigma3 and sigma4 domains of RNA polymerase sigma factors"/>
    <property type="match status" value="1"/>
</dbReference>
<evidence type="ECO:0000256" key="6">
    <source>
        <dbReference type="SAM" id="Phobius"/>
    </source>
</evidence>
<dbReference type="OrthoDB" id="223845at2"/>
<dbReference type="Gene3D" id="1.10.10.10">
    <property type="entry name" value="Winged helix-like DNA-binding domain superfamily/Winged helix DNA-binding domain"/>
    <property type="match status" value="1"/>
</dbReference>
<dbReference type="NCBIfam" id="TIGR02937">
    <property type="entry name" value="sigma70-ECF"/>
    <property type="match status" value="1"/>
</dbReference>
<dbReference type="EMBL" id="SJPP01000001">
    <property type="protein sequence ID" value="TWU12085.1"/>
    <property type="molecule type" value="Genomic_DNA"/>
</dbReference>
<keyword evidence="10" id="KW-1185">Reference proteome</keyword>
<dbReference type="AlphaFoldDB" id="A0A5C6BJ43"/>
<comment type="similarity">
    <text evidence="1">Belongs to the sigma-70 factor family. ECF subfamily.</text>
</comment>
<evidence type="ECO:0000313" key="9">
    <source>
        <dbReference type="EMBL" id="TWU12085.1"/>
    </source>
</evidence>
<evidence type="ECO:0000256" key="3">
    <source>
        <dbReference type="ARBA" id="ARBA00023082"/>
    </source>
</evidence>
<gene>
    <name evidence="9" type="primary">sigW_1</name>
    <name evidence="9" type="ORF">CA54_09030</name>
</gene>
<feature type="transmembrane region" description="Helical" evidence="6">
    <location>
        <begin position="405"/>
        <end position="426"/>
    </location>
</feature>
<dbReference type="PANTHER" id="PTHR43133:SF8">
    <property type="entry name" value="RNA POLYMERASE SIGMA FACTOR HI_1459-RELATED"/>
    <property type="match status" value="1"/>
</dbReference>
<dbReference type="Gene3D" id="1.10.1740.10">
    <property type="match status" value="1"/>
</dbReference>
<reference evidence="9 10" key="1">
    <citation type="submission" date="2019-02" db="EMBL/GenBank/DDBJ databases">
        <title>Deep-cultivation of Planctomycetes and their phenomic and genomic characterization uncovers novel biology.</title>
        <authorList>
            <person name="Wiegand S."/>
            <person name="Jogler M."/>
            <person name="Boedeker C."/>
            <person name="Pinto D."/>
            <person name="Vollmers J."/>
            <person name="Rivas-Marin E."/>
            <person name="Kohn T."/>
            <person name="Peeters S.H."/>
            <person name="Heuer A."/>
            <person name="Rast P."/>
            <person name="Oberbeckmann S."/>
            <person name="Bunk B."/>
            <person name="Jeske O."/>
            <person name="Meyerdierks A."/>
            <person name="Storesund J.E."/>
            <person name="Kallscheuer N."/>
            <person name="Luecker S."/>
            <person name="Lage O.M."/>
            <person name="Pohl T."/>
            <person name="Merkel B.J."/>
            <person name="Hornburger P."/>
            <person name="Mueller R.-W."/>
            <person name="Bruemmer F."/>
            <person name="Labrenz M."/>
            <person name="Spormann A.M."/>
            <person name="Op Den Camp H."/>
            <person name="Overmann J."/>
            <person name="Amann R."/>
            <person name="Jetten M.S.M."/>
            <person name="Mascher T."/>
            <person name="Medema M.H."/>
            <person name="Devos D.P."/>
            <person name="Kaster A.-K."/>
            <person name="Ovreas L."/>
            <person name="Rohde M."/>
            <person name="Galperin M.Y."/>
            <person name="Jogler C."/>
        </authorList>
    </citation>
    <scope>NUCLEOTIDE SEQUENCE [LARGE SCALE GENOMIC DNA]</scope>
    <source>
        <strain evidence="9 10">CA54</strain>
    </source>
</reference>
<keyword evidence="6" id="KW-0472">Membrane</keyword>
<dbReference type="SUPFAM" id="SSF88946">
    <property type="entry name" value="Sigma2 domain of RNA polymerase sigma factors"/>
    <property type="match status" value="1"/>
</dbReference>
<feature type="transmembrane region" description="Helical" evidence="6">
    <location>
        <begin position="557"/>
        <end position="579"/>
    </location>
</feature>
<name>A0A5C6BJ43_9PLAN</name>
<keyword evidence="4" id="KW-0238">DNA-binding</keyword>
<dbReference type="InterPro" id="IPR036388">
    <property type="entry name" value="WH-like_DNA-bd_sf"/>
</dbReference>
<keyword evidence="3" id="KW-0731">Sigma factor</keyword>
<dbReference type="PANTHER" id="PTHR43133">
    <property type="entry name" value="RNA POLYMERASE ECF-TYPE SIGMA FACTO"/>
    <property type="match status" value="1"/>
</dbReference>
<evidence type="ECO:0000313" key="10">
    <source>
        <dbReference type="Proteomes" id="UP000320735"/>
    </source>
</evidence>
<dbReference type="InterPro" id="IPR014284">
    <property type="entry name" value="RNA_pol_sigma-70_dom"/>
</dbReference>
<dbReference type="GO" id="GO:0016987">
    <property type="term" value="F:sigma factor activity"/>
    <property type="evidence" value="ECO:0007669"/>
    <property type="project" value="UniProtKB-KW"/>
</dbReference>
<feature type="domain" description="RNA polymerase sigma factor 70 region 4 type 2" evidence="8">
    <location>
        <begin position="116"/>
        <end position="166"/>
    </location>
</feature>
<proteinExistence type="inferred from homology"/>
<dbReference type="CDD" id="cd06171">
    <property type="entry name" value="Sigma70_r4"/>
    <property type="match status" value="1"/>
</dbReference>
<feature type="domain" description="RNA polymerase sigma-70 region 2" evidence="7">
    <location>
        <begin position="23"/>
        <end position="88"/>
    </location>
</feature>
<dbReference type="InterPro" id="IPR039425">
    <property type="entry name" value="RNA_pol_sigma-70-like"/>
</dbReference>
<evidence type="ECO:0000256" key="1">
    <source>
        <dbReference type="ARBA" id="ARBA00010641"/>
    </source>
</evidence>
<organism evidence="9 10">
    <name type="scientific">Symmachiella macrocystis</name>
    <dbReference type="NCBI Taxonomy" id="2527985"/>
    <lineage>
        <taxon>Bacteria</taxon>
        <taxon>Pseudomonadati</taxon>
        <taxon>Planctomycetota</taxon>
        <taxon>Planctomycetia</taxon>
        <taxon>Planctomycetales</taxon>
        <taxon>Planctomycetaceae</taxon>
        <taxon>Symmachiella</taxon>
    </lineage>
</organism>
<feature type="transmembrane region" description="Helical" evidence="6">
    <location>
        <begin position="458"/>
        <end position="480"/>
    </location>
</feature>
<dbReference type="InterPro" id="IPR013324">
    <property type="entry name" value="RNA_pol_sigma_r3/r4-like"/>
</dbReference>
<dbReference type="InterPro" id="IPR013325">
    <property type="entry name" value="RNA_pol_sigma_r2"/>
</dbReference>
<feature type="transmembrane region" description="Helical" evidence="6">
    <location>
        <begin position="329"/>
        <end position="352"/>
    </location>
</feature>
<feature type="transmembrane region" description="Helical" evidence="6">
    <location>
        <begin position="170"/>
        <end position="187"/>
    </location>
</feature>
<evidence type="ECO:0000256" key="5">
    <source>
        <dbReference type="ARBA" id="ARBA00023163"/>
    </source>
</evidence>
<feature type="transmembrane region" description="Helical" evidence="6">
    <location>
        <begin position="526"/>
        <end position="545"/>
    </location>
</feature>
<keyword evidence="6" id="KW-0812">Transmembrane</keyword>
<keyword evidence="6" id="KW-1133">Transmembrane helix</keyword>
<protein>
    <submittedName>
        <fullName evidence="9">ECF RNA polymerase sigma factor SigW</fullName>
    </submittedName>
</protein>
<feature type="transmembrane region" description="Helical" evidence="6">
    <location>
        <begin position="236"/>
        <end position="259"/>
    </location>
</feature>
<dbReference type="Pfam" id="PF04542">
    <property type="entry name" value="Sigma70_r2"/>
    <property type="match status" value="1"/>
</dbReference>
<dbReference type="RefSeq" id="WP_146369599.1">
    <property type="nucleotide sequence ID" value="NZ_SJPP01000001.1"/>
</dbReference>
<dbReference type="InterPro" id="IPR007627">
    <property type="entry name" value="RNA_pol_sigma70_r2"/>
</dbReference>
<feature type="transmembrane region" description="Helical" evidence="6">
    <location>
        <begin position="372"/>
        <end position="393"/>
    </location>
</feature>
<dbReference type="Proteomes" id="UP000320735">
    <property type="component" value="Unassembled WGS sequence"/>
</dbReference>
<dbReference type="GO" id="GO:0003677">
    <property type="term" value="F:DNA binding"/>
    <property type="evidence" value="ECO:0007669"/>
    <property type="project" value="UniProtKB-KW"/>
</dbReference>
<sequence length="770" mass="86430">MATDEVLLHRYSQAGDPAAFRELVDRYAGMVYSIGLRTTGDQHAAEDLCQECFLELACKARTVRENIAGWLHAFAISRSLNIIRSRERRTRREQAVAGDSIIHTDSTEWTELQPHIDRALNRLSDNLRLPIILHYLQGESQQQVAEQLGIDQATVSRRLQRGVEQLRKRLGYIGLMTTVAALTSLLGQSSAQAASTSLTGSLAKIGVCGAGVTIAKSTPSGLLPFSITLGAIAGNLLLLLLLRGWILLLFVVIVFAFLMRPPSWVRELLRAQAFGRDVVAHPMYPFRRWTWSIPPPDWRKQLFAWSCVAISFGLVAFGNLRNVSTSPGFVLAFGLLATVFLVHAIRLAWRVWTLRKHSPTDVEHVHGRVHRWSSWESIVGASFFSVLFTTWLLSIRREEIFSLSTGNILVWLWFVSSAVMVVWTVYDHWQKWNRKEISFNNSVFREDVVDTKPVAPRYHVVLIGCLILAVVVILLPLIVLPQTGLPRSARREPDVYRFTKDGTRIRVDVPNAFKPPTPVKGLPSQLVMAASIGFVFSLLFLRRVVKVRDQFPRPVWLPLLALGVLSVSLGLGLTAQKVWTAKTGPRESMTTDSLRISQHVEPVFKPSPSELKQIREYANEAAVITVPDEQLPDGWYIHRYDNGFEAPMPNEDFFRDIAIKVGLSDVPEMESVDAALCRLYMNPFALGEVNAVCAVYAFCCGNADEARRLNIAWDHRGHLKDRLVIFVFGRKGLRAPSLTDQAPIPSLFKHIQQIPLALDSTSRPIPVRTP</sequence>
<feature type="transmembrane region" description="Helical" evidence="6">
    <location>
        <begin position="302"/>
        <end position="320"/>
    </location>
</feature>
<dbReference type="InterPro" id="IPR013249">
    <property type="entry name" value="RNA_pol_sigma70_r4_t2"/>
</dbReference>
<dbReference type="Pfam" id="PF08281">
    <property type="entry name" value="Sigma70_r4_2"/>
    <property type="match status" value="1"/>
</dbReference>
<evidence type="ECO:0000259" key="7">
    <source>
        <dbReference type="Pfam" id="PF04542"/>
    </source>
</evidence>
<keyword evidence="2" id="KW-0805">Transcription regulation</keyword>
<evidence type="ECO:0000259" key="8">
    <source>
        <dbReference type="Pfam" id="PF08281"/>
    </source>
</evidence>
<evidence type="ECO:0000256" key="2">
    <source>
        <dbReference type="ARBA" id="ARBA00023015"/>
    </source>
</evidence>
<keyword evidence="5" id="KW-0804">Transcription</keyword>
<accession>A0A5C6BJ43</accession>